<proteinExistence type="predicted"/>
<accession>A0A9D4H5H1</accession>
<reference evidence="1" key="1">
    <citation type="journal article" date="2019" name="bioRxiv">
        <title>The Genome of the Zebra Mussel, Dreissena polymorpha: A Resource for Invasive Species Research.</title>
        <authorList>
            <person name="McCartney M.A."/>
            <person name="Auch B."/>
            <person name="Kono T."/>
            <person name="Mallez S."/>
            <person name="Zhang Y."/>
            <person name="Obille A."/>
            <person name="Becker A."/>
            <person name="Abrahante J.E."/>
            <person name="Garbe J."/>
            <person name="Badalamenti J.P."/>
            <person name="Herman A."/>
            <person name="Mangelson H."/>
            <person name="Liachko I."/>
            <person name="Sullivan S."/>
            <person name="Sone E.D."/>
            <person name="Koren S."/>
            <person name="Silverstein K.A.T."/>
            <person name="Beckman K.B."/>
            <person name="Gohl D.M."/>
        </authorList>
    </citation>
    <scope>NUCLEOTIDE SEQUENCE</scope>
    <source>
        <strain evidence="1">Duluth1</strain>
        <tissue evidence="1">Whole animal</tissue>
    </source>
</reference>
<organism evidence="1 2">
    <name type="scientific">Dreissena polymorpha</name>
    <name type="common">Zebra mussel</name>
    <name type="synonym">Mytilus polymorpha</name>
    <dbReference type="NCBI Taxonomy" id="45954"/>
    <lineage>
        <taxon>Eukaryota</taxon>
        <taxon>Metazoa</taxon>
        <taxon>Spiralia</taxon>
        <taxon>Lophotrochozoa</taxon>
        <taxon>Mollusca</taxon>
        <taxon>Bivalvia</taxon>
        <taxon>Autobranchia</taxon>
        <taxon>Heteroconchia</taxon>
        <taxon>Euheterodonta</taxon>
        <taxon>Imparidentia</taxon>
        <taxon>Neoheterodontei</taxon>
        <taxon>Myida</taxon>
        <taxon>Dreissenoidea</taxon>
        <taxon>Dreissenidae</taxon>
        <taxon>Dreissena</taxon>
    </lineage>
</organism>
<dbReference type="Proteomes" id="UP000828390">
    <property type="component" value="Unassembled WGS sequence"/>
</dbReference>
<gene>
    <name evidence="1" type="ORF">DPMN_129824</name>
</gene>
<keyword evidence="2" id="KW-1185">Reference proteome</keyword>
<reference evidence="1" key="2">
    <citation type="submission" date="2020-11" db="EMBL/GenBank/DDBJ databases">
        <authorList>
            <person name="McCartney M.A."/>
            <person name="Auch B."/>
            <person name="Kono T."/>
            <person name="Mallez S."/>
            <person name="Becker A."/>
            <person name="Gohl D.M."/>
            <person name="Silverstein K.A.T."/>
            <person name="Koren S."/>
            <person name="Bechman K.B."/>
            <person name="Herman A."/>
            <person name="Abrahante J.E."/>
            <person name="Garbe J."/>
        </authorList>
    </citation>
    <scope>NUCLEOTIDE SEQUENCE</scope>
    <source>
        <strain evidence="1">Duluth1</strain>
        <tissue evidence="1">Whole animal</tissue>
    </source>
</reference>
<name>A0A9D4H5H1_DREPO</name>
<sequence>MALRADGGRYSGWRRPWSVFSCGGEVLEWWGAPVWAGSNIRAGPSEKIGQDVGRSGPEQCPTNPLPGAQGLPIFFVGLLKFSSSPPPGYYKSIRAVARFIDRHT</sequence>
<evidence type="ECO:0000313" key="2">
    <source>
        <dbReference type="Proteomes" id="UP000828390"/>
    </source>
</evidence>
<dbReference type="EMBL" id="JAIWYP010000005">
    <property type="protein sequence ID" value="KAH3827880.1"/>
    <property type="molecule type" value="Genomic_DNA"/>
</dbReference>
<evidence type="ECO:0000313" key="1">
    <source>
        <dbReference type="EMBL" id="KAH3827880.1"/>
    </source>
</evidence>
<protein>
    <submittedName>
        <fullName evidence="1">Uncharacterized protein</fullName>
    </submittedName>
</protein>
<comment type="caution">
    <text evidence="1">The sequence shown here is derived from an EMBL/GenBank/DDBJ whole genome shotgun (WGS) entry which is preliminary data.</text>
</comment>
<dbReference type="AlphaFoldDB" id="A0A9D4H5H1"/>